<gene>
    <name evidence="3" type="ORF">B1992_08840</name>
</gene>
<feature type="transmembrane region" description="Helical" evidence="2">
    <location>
        <begin position="37"/>
        <end position="56"/>
    </location>
</feature>
<organism evidence="3 4">
    <name type="scientific">Pseudoxanthomonas broegbernensis</name>
    <dbReference type="NCBI Taxonomy" id="83619"/>
    <lineage>
        <taxon>Bacteria</taxon>
        <taxon>Pseudomonadati</taxon>
        <taxon>Pseudomonadota</taxon>
        <taxon>Gammaproteobacteria</taxon>
        <taxon>Lysobacterales</taxon>
        <taxon>Lysobacteraceae</taxon>
        <taxon>Pseudoxanthomonas</taxon>
    </lineage>
</organism>
<dbReference type="Proteomes" id="UP000462066">
    <property type="component" value="Unassembled WGS sequence"/>
</dbReference>
<feature type="region of interest" description="Disordered" evidence="1">
    <location>
        <begin position="1"/>
        <end position="25"/>
    </location>
</feature>
<dbReference type="EMBL" id="MWIP01000007">
    <property type="protein sequence ID" value="KAF1686319.1"/>
    <property type="molecule type" value="Genomic_DNA"/>
</dbReference>
<evidence type="ECO:0000313" key="3">
    <source>
        <dbReference type="EMBL" id="KAF1686319.1"/>
    </source>
</evidence>
<dbReference type="AlphaFoldDB" id="A0A7V8GM74"/>
<evidence type="ECO:0000313" key="4">
    <source>
        <dbReference type="Proteomes" id="UP000462066"/>
    </source>
</evidence>
<feature type="transmembrane region" description="Helical" evidence="2">
    <location>
        <begin position="109"/>
        <end position="129"/>
    </location>
</feature>
<keyword evidence="2" id="KW-1133">Transmembrane helix</keyword>
<comment type="caution">
    <text evidence="3">The sequence shown here is derived from an EMBL/GenBank/DDBJ whole genome shotgun (WGS) entry which is preliminary data.</text>
</comment>
<sequence>MAVAAPAPHAGGGMNHGRPRLQATGGERPHWRHLADLRVAVWLAAAALLWLCMREWTPHCLYWQSWPGHPWRLQALRPGTALAPAAIVFAAALAGAARACRGRSRLNGAYLAFCLLALPVSGATAWAIGSQRLAASDDHAEVRLYGFYFRSLARQDALRVDVQPYRVRGSTGYHPVVVRHSGGRVHLVDWQFTRRLAQRWQLPASPQAREILDRHPADTPP</sequence>
<protein>
    <recommendedName>
        <fullName evidence="5">Transmembrane protein</fullName>
    </recommendedName>
</protein>
<evidence type="ECO:0008006" key="5">
    <source>
        <dbReference type="Google" id="ProtNLM"/>
    </source>
</evidence>
<keyword evidence="2" id="KW-0812">Transmembrane</keyword>
<accession>A0A7V8GM74</accession>
<evidence type="ECO:0000256" key="1">
    <source>
        <dbReference type="SAM" id="MobiDB-lite"/>
    </source>
</evidence>
<name>A0A7V8GM74_9GAMM</name>
<keyword evidence="2" id="KW-0472">Membrane</keyword>
<feature type="transmembrane region" description="Helical" evidence="2">
    <location>
        <begin position="76"/>
        <end position="97"/>
    </location>
</feature>
<keyword evidence="4" id="KW-1185">Reference proteome</keyword>
<reference evidence="3 4" key="1">
    <citation type="submission" date="2017-10" db="EMBL/GenBank/DDBJ databases">
        <title>Whole genome sequencing of Pseudoxanthomonas broegbernensis DSM 12573(T).</title>
        <authorList>
            <person name="Kumar S."/>
            <person name="Bansal K."/>
            <person name="Kaur A."/>
            <person name="Patil P."/>
            <person name="Sharma S."/>
            <person name="Patil P.B."/>
        </authorList>
    </citation>
    <scope>NUCLEOTIDE SEQUENCE [LARGE SCALE GENOMIC DNA]</scope>
    <source>
        <strain evidence="3 4">DSM 12573</strain>
    </source>
</reference>
<proteinExistence type="predicted"/>
<evidence type="ECO:0000256" key="2">
    <source>
        <dbReference type="SAM" id="Phobius"/>
    </source>
</evidence>